<dbReference type="Proteomes" id="UP000473325">
    <property type="component" value="Unassembled WGS sequence"/>
</dbReference>
<dbReference type="InterPro" id="IPR001509">
    <property type="entry name" value="Epimerase_deHydtase"/>
</dbReference>
<dbReference type="Pfam" id="PF01370">
    <property type="entry name" value="Epimerase"/>
    <property type="match status" value="1"/>
</dbReference>
<dbReference type="RefSeq" id="WP_160880102.1">
    <property type="nucleotide sequence ID" value="NZ_WUEK01000019.1"/>
</dbReference>
<protein>
    <submittedName>
        <fullName evidence="2">NAD-dependent epimerase/dehydratase family protein</fullName>
    </submittedName>
</protein>
<comment type="caution">
    <text evidence="2">The sequence shown here is derived from an EMBL/GenBank/DDBJ whole genome shotgun (WGS) entry which is preliminary data.</text>
</comment>
<dbReference type="InterPro" id="IPR050177">
    <property type="entry name" value="Lipid_A_modif_metabolic_enz"/>
</dbReference>
<dbReference type="SUPFAM" id="SSF51735">
    <property type="entry name" value="NAD(P)-binding Rossmann-fold domains"/>
    <property type="match status" value="1"/>
</dbReference>
<evidence type="ECO:0000313" key="2">
    <source>
        <dbReference type="EMBL" id="MXG92162.1"/>
    </source>
</evidence>
<sequence length="325" mass="34822">MSRRVVVIGGSGHIGTFLVPRLVRAGHEVVSVSRGQRAAYVDDPAWADVQRVTVDREAEDAAGTFGAAVLALEPDVVVDLVCFTADSARALVEALRGRVDQLLHCGSIWRWGRSLRLPIVEGAGSPPPDEYGIAKAEIAELLMAETAGGGLSTVSVHPGHIVGPGWEPINPLGNLDPGVWQRIAAGEPLPVPGSGAELMHHVHADDVAQLFELAIAQPEAASGHEFHAVAPTALTVRGYAEIAAGWFGREVRLEPVSWDAFRETTTAAYADASFGHLDRSQCMSIEKARAVLGYAPRYEPEEAVLESLRWLLEHGRLEVSRPLVV</sequence>
<feature type="domain" description="NAD-dependent epimerase/dehydratase" evidence="1">
    <location>
        <begin position="5"/>
        <end position="225"/>
    </location>
</feature>
<name>A0A6L7F4M1_9ACTN</name>
<dbReference type="Gene3D" id="3.40.50.720">
    <property type="entry name" value="NAD(P)-binding Rossmann-like Domain"/>
    <property type="match status" value="1"/>
</dbReference>
<keyword evidence="3" id="KW-1185">Reference proteome</keyword>
<proteinExistence type="predicted"/>
<reference evidence="2 3" key="1">
    <citation type="submission" date="2019-12" db="EMBL/GenBank/DDBJ databases">
        <authorList>
            <person name="Kun Z."/>
        </authorList>
    </citation>
    <scope>NUCLEOTIDE SEQUENCE [LARGE SCALE GENOMIC DNA]</scope>
    <source>
        <strain evidence="2 3">YIM 123512</strain>
    </source>
</reference>
<dbReference type="PANTHER" id="PTHR43245">
    <property type="entry name" value="BIFUNCTIONAL POLYMYXIN RESISTANCE PROTEIN ARNA"/>
    <property type="match status" value="1"/>
</dbReference>
<accession>A0A6L7F4M1</accession>
<dbReference type="AlphaFoldDB" id="A0A6L7F4M1"/>
<dbReference type="EMBL" id="WUEK01000019">
    <property type="protein sequence ID" value="MXG92162.1"/>
    <property type="molecule type" value="Genomic_DNA"/>
</dbReference>
<gene>
    <name evidence="2" type="ORF">GRQ65_21690</name>
</gene>
<organism evidence="2 3">
    <name type="scientific">Nocardioides flavescens</name>
    <dbReference type="NCBI Taxonomy" id="2691959"/>
    <lineage>
        <taxon>Bacteria</taxon>
        <taxon>Bacillati</taxon>
        <taxon>Actinomycetota</taxon>
        <taxon>Actinomycetes</taxon>
        <taxon>Propionibacteriales</taxon>
        <taxon>Nocardioidaceae</taxon>
        <taxon>Nocardioides</taxon>
    </lineage>
</organism>
<dbReference type="InterPro" id="IPR036291">
    <property type="entry name" value="NAD(P)-bd_dom_sf"/>
</dbReference>
<evidence type="ECO:0000313" key="3">
    <source>
        <dbReference type="Proteomes" id="UP000473325"/>
    </source>
</evidence>
<evidence type="ECO:0000259" key="1">
    <source>
        <dbReference type="Pfam" id="PF01370"/>
    </source>
</evidence>